<reference evidence="1" key="2">
    <citation type="submission" date="2015-08" db="EMBL/GenBank/DDBJ databases">
        <authorList>
            <person name="Babu N.S."/>
            <person name="Beckwith C.J."/>
            <person name="Beseler K.G."/>
            <person name="Brison A."/>
            <person name="Carone J.V."/>
            <person name="Caskin T.P."/>
            <person name="Diamond M."/>
            <person name="Durham M.E."/>
            <person name="Foxe J.M."/>
            <person name="Go M."/>
            <person name="Henderson B.A."/>
            <person name="Jones I.B."/>
            <person name="McGettigan J.A."/>
            <person name="Micheletti S.J."/>
            <person name="Nasrallah M.E."/>
            <person name="Ortiz D."/>
            <person name="Piller C.R."/>
            <person name="Privatt S.R."/>
            <person name="Schneider S.L."/>
            <person name="Sharp S."/>
            <person name="Smith T.C."/>
            <person name="Stanton J.D."/>
            <person name="Ullery H.E."/>
            <person name="Wilson R.J."/>
            <person name="Serrano M.G."/>
            <person name="Buck G."/>
            <person name="Lee V."/>
            <person name="Wang Y."/>
            <person name="Carvalho R."/>
            <person name="Voegtly L."/>
            <person name="Shi R."/>
            <person name="Duckworth R."/>
            <person name="Johnson A."/>
            <person name="Loviza R."/>
            <person name="Walstead R."/>
            <person name="Shah Z."/>
            <person name="Kiflezghi M."/>
            <person name="Wade K."/>
            <person name="Ball S.L."/>
            <person name="Bradley K.W."/>
            <person name="Asai D.J."/>
            <person name="Bowman C.A."/>
            <person name="Russell D.A."/>
            <person name="Pope W.H."/>
            <person name="Jacobs-Sera D."/>
            <person name="Hendrix R.W."/>
            <person name="Hatfull G.F."/>
        </authorList>
    </citation>
    <scope>NUCLEOTIDE SEQUENCE [LARGE SCALE GENOMIC DNA]</scope>
</reference>
<dbReference type="SUPFAM" id="SSF53474">
    <property type="entry name" value="alpha/beta-Hydrolases"/>
    <property type="match status" value="1"/>
</dbReference>
<evidence type="ECO:0000313" key="2">
    <source>
        <dbReference type="EMBL" id="PPS94726.1"/>
    </source>
</evidence>
<dbReference type="PANTHER" id="PTHR11487">
    <property type="entry name" value="THIOESTERASE"/>
    <property type="match status" value="1"/>
</dbReference>
<dbReference type="GO" id="GO:0008610">
    <property type="term" value="P:lipid biosynthetic process"/>
    <property type="evidence" value="ECO:0007669"/>
    <property type="project" value="TreeGrafter"/>
</dbReference>
<dbReference type="Gene3D" id="3.40.50.1820">
    <property type="entry name" value="alpha/beta hydrolase"/>
    <property type="match status" value="1"/>
</dbReference>
<evidence type="ECO:0000313" key="1">
    <source>
        <dbReference type="EMBL" id="CUV07217.1"/>
    </source>
</evidence>
<dbReference type="PANTHER" id="PTHR11487:SF0">
    <property type="entry name" value="S-ACYL FATTY ACID SYNTHASE THIOESTERASE, MEDIUM CHAIN"/>
    <property type="match status" value="1"/>
</dbReference>
<dbReference type="EMBL" id="LN877953">
    <property type="protein sequence ID" value="CUV07217.1"/>
    <property type="molecule type" value="Genomic_DNA"/>
</dbReference>
<dbReference type="GO" id="GO:0016787">
    <property type="term" value="F:hydrolase activity"/>
    <property type="evidence" value="ECO:0007669"/>
    <property type="project" value="UniProtKB-KW"/>
</dbReference>
<organism evidence="1">
    <name type="scientific">Cryptosporidium hominis</name>
    <dbReference type="NCBI Taxonomy" id="237895"/>
    <lineage>
        <taxon>Eukaryota</taxon>
        <taxon>Sar</taxon>
        <taxon>Alveolata</taxon>
        <taxon>Apicomplexa</taxon>
        <taxon>Conoidasida</taxon>
        <taxon>Coccidia</taxon>
        <taxon>Eucoccidiorida</taxon>
        <taxon>Eimeriorina</taxon>
        <taxon>Cryptosporidiidae</taxon>
        <taxon>Cryptosporidium</taxon>
    </lineage>
</organism>
<reference evidence="2 3" key="1">
    <citation type="submission" date="2014-11" db="EMBL/GenBank/DDBJ databases">
        <title>Comparative genomic analysis of Cryptosporidium hominis reveals occurrence of genetic recombination in virulent subtypes.</title>
        <authorList>
            <person name="Guo Y."/>
            <person name="Tang K."/>
            <person name="Frace M."/>
            <person name="Li N."/>
            <person name="Roellig D.M."/>
            <person name="Sammons S."/>
            <person name="Knipe K."/>
            <person name="Rowe L."/>
            <person name="Feng Y."/>
            <person name="Xiao L."/>
        </authorList>
    </citation>
    <scope>NUCLEOTIDE SEQUENCE [LARGE SCALE GENOMIC DNA]</scope>
    <source>
        <strain evidence="2">30976</strain>
    </source>
</reference>
<evidence type="ECO:0000313" key="3">
    <source>
        <dbReference type="Proteomes" id="UP001429100"/>
    </source>
</evidence>
<accession>A0A0S4TIK2</accession>
<dbReference type="EMBL" id="JTAI01000004">
    <property type="protein sequence ID" value="PPS94726.1"/>
    <property type="molecule type" value="Genomic_DNA"/>
</dbReference>
<proteinExistence type="predicted"/>
<dbReference type="VEuPathDB" id="CryptoDB:CHUDEA7_2320"/>
<dbReference type="VEuPathDB" id="CryptoDB:ChTU502y2012_407g1155"/>
<dbReference type="InterPro" id="IPR029058">
    <property type="entry name" value="AB_hydrolase_fold"/>
</dbReference>
<gene>
    <name evidence="1" type="ORF">CHUDEA7_2320</name>
    <name evidence="2" type="ORF">GY17_00002028</name>
</gene>
<dbReference type="Proteomes" id="UP001429100">
    <property type="component" value="Unassembled WGS sequence"/>
</dbReference>
<keyword evidence="2" id="KW-0378">Hydrolase</keyword>
<dbReference type="OrthoDB" id="541883at2759"/>
<dbReference type="VEuPathDB" id="CryptoDB:GY17_00002028"/>
<reference evidence="2 3" key="3">
    <citation type="submission" date="2017-10" db="EMBL/GenBank/DDBJ databases">
        <title>Consistent, comparative and evidence-based genome annotation and re-annotation for the closely-related species, Cryptosporidium parvum, C. hominis and C. tyzzeri.</title>
        <authorList>
            <person name="Baptista R.P."/>
            <person name="Li Y."/>
            <person name="Sateriale A."/>
            <person name="Striepen B."/>
            <person name="Kissinger J.C."/>
        </authorList>
    </citation>
    <scope>NUCLEOTIDE SEQUENCE [LARGE SCALE GENOMIC DNA]</scope>
    <source>
        <strain evidence="2">30976</strain>
    </source>
</reference>
<keyword evidence="3" id="KW-1185">Reference proteome</keyword>
<name>A0A0S4TIK2_CRYHO</name>
<dbReference type="InterPro" id="IPR012223">
    <property type="entry name" value="TEII"/>
</dbReference>
<sequence>MSKSDFDKWFPSYSKVNSHLINLGSRNQPICRLLCIHGAGGSDQIFVKKDLNTARESSNILLDYAQENGIELLVLQLPGRAGRSQEACYKDIATLINDFYPVFKSHFFGKANLTEYIELTPWVIVGHSMGGLIGFELLKRIKFEQLKDFSAKFGVTDQLGFENKIVKLLREKRIFPELFIIMSTFPPNIPEYDRPWRKNEELNDEEFKQECREWGINENVFKKGIWEEFEKQLRCDFTMFDSFEMNLVDKIFYCSNQSLYNFMYPLGVEAQLWSASQDSKVTKDIMNKWKELLTSNGNSLVTREIDAQHNFLHDPKARKEWMQDLSTSLDKIILDLEYY</sequence>
<dbReference type="VEuPathDB" id="CryptoDB:Chro.70264"/>
<protein>
    <submittedName>
        <fullName evidence="2">Thioesterase of the a/b hydrolase</fullName>
    </submittedName>
</protein>
<dbReference type="Proteomes" id="UP000199752">
    <property type="component" value="Chromosome 7"/>
</dbReference>
<dbReference type="AlphaFoldDB" id="A0A0S4TIK2"/>